<dbReference type="Pfam" id="PF02393">
    <property type="entry name" value="US22"/>
    <property type="match status" value="2"/>
</dbReference>
<dbReference type="OrthoDB" id="8951at10239"/>
<dbReference type="GeneID" id="11464116"/>
<keyword evidence="2" id="KW-1185">Reference proteome</keyword>
<evidence type="ECO:0000313" key="1">
    <source>
        <dbReference type="EMBL" id="AEV80748.1"/>
    </source>
</evidence>
<gene>
    <name evidence="1" type="primary">UL43</name>
</gene>
<reference evidence="1" key="1">
    <citation type="submission" date="2011-12" db="EMBL/GenBank/DDBJ databases">
        <title>Comparative genomics of primate cytomegaloviruses.</title>
        <authorList>
            <person name="Davison A.J."/>
            <person name="Holton M."/>
            <person name="Dolan A."/>
            <person name="Dargan D.J."/>
            <person name="Gatherer D."/>
            <person name="Hayward G.S."/>
        </authorList>
    </citation>
    <scope>NUCLEOTIDE SEQUENCE [LARGE SCALE GENOMIC DNA]</scope>
    <source>
        <strain evidence="1">S34E</strain>
    </source>
</reference>
<evidence type="ECO:0000313" key="2">
    <source>
        <dbReference type="Proteomes" id="UP000113968"/>
    </source>
</evidence>
<dbReference type="EMBL" id="FJ483970">
    <property type="protein sequence ID" value="AEV80748.1"/>
    <property type="molecule type" value="Genomic_DNA"/>
</dbReference>
<dbReference type="Proteomes" id="UP000113968">
    <property type="component" value="Segment"/>
</dbReference>
<dbReference type="RefSeq" id="YP_004940069.1">
    <property type="nucleotide sequence ID" value="NC_016447.1"/>
</dbReference>
<proteinExistence type="predicted"/>
<organism evidence="1 2">
    <name type="scientific">Aotine betaherpesvirus 1</name>
    <dbReference type="NCBI Taxonomy" id="50290"/>
    <lineage>
        <taxon>Viruses</taxon>
        <taxon>Duplodnaviria</taxon>
        <taxon>Heunggongvirae</taxon>
        <taxon>Peploviricota</taxon>
        <taxon>Herviviricetes</taxon>
        <taxon>Herpesvirales</taxon>
        <taxon>Orthoherpesviridae</taxon>
        <taxon>Betaherpesvirinae</taxon>
        <taxon>Cytomegalovirus</taxon>
        <taxon>Cytomegalovirus aotinebeta1</taxon>
    </lineage>
</organism>
<name>G8XUB8_9BETA</name>
<protein>
    <submittedName>
        <fullName evidence="1">Tegument protein UL43</fullName>
    </submittedName>
</protein>
<accession>G8XUB8</accession>
<sequence>MVSRQIGARRAWIPAMEAPLDKEEPMAVSCDLVDMTYRASVDSGAPKNLLSLVRIRHGTKLLLPWPVGWHFTYYDFRRKGGPHSLSIKGIFKNYLCCDKFAVPVGIVGSEGGVNSFALVVVIGEKGRCYVYSYLEDAIYLVSRQGFKHLFEVGLYNLPPLRDEFSPSVALANGSLSEFVAATDLLSCWRLCRQHEGRVYAWSCDAHSVSLTVCGDHVLENRALHNEWLQATGSVNLINVFEATAWVDRAWLRIPILVNESGAVFGVDVDNHRTYFLARDLETFFKVAFLRFRNTYRYTNGCFERGAGTASASASVPAAFAPTDCPREVFCRRKKKTLLRSWLLRRGSL</sequence>
<dbReference type="InterPro" id="IPR003360">
    <property type="entry name" value="US22-like"/>
</dbReference>
<dbReference type="KEGG" id="vg:11464116"/>